<gene>
    <name evidence="3" type="ORF">V6L76_19050</name>
</gene>
<feature type="transmembrane region" description="Helical" evidence="2">
    <location>
        <begin position="592"/>
        <end position="612"/>
    </location>
</feature>
<feature type="transmembrane region" description="Helical" evidence="2">
    <location>
        <begin position="770"/>
        <end position="792"/>
    </location>
</feature>
<evidence type="ECO:0000256" key="2">
    <source>
        <dbReference type="SAM" id="Phobius"/>
    </source>
</evidence>
<dbReference type="InterPro" id="IPR014600">
    <property type="entry name" value="UCP035905_mem"/>
</dbReference>
<proteinExistence type="predicted"/>
<evidence type="ECO:0000313" key="4">
    <source>
        <dbReference type="Proteomes" id="UP001380822"/>
    </source>
</evidence>
<feature type="compositionally biased region" description="Low complexity" evidence="1">
    <location>
        <begin position="131"/>
        <end position="152"/>
    </location>
</feature>
<feature type="transmembrane region" description="Helical" evidence="2">
    <location>
        <begin position="363"/>
        <end position="383"/>
    </location>
</feature>
<organism evidence="3 4">
    <name type="scientific">Pannonibacter anstelovis</name>
    <dbReference type="NCBI Taxonomy" id="3121537"/>
    <lineage>
        <taxon>Bacteria</taxon>
        <taxon>Pseudomonadati</taxon>
        <taxon>Pseudomonadota</taxon>
        <taxon>Alphaproteobacteria</taxon>
        <taxon>Hyphomicrobiales</taxon>
        <taxon>Stappiaceae</taxon>
        <taxon>Pannonibacter</taxon>
    </lineage>
</organism>
<feature type="transmembrane region" description="Helical" evidence="2">
    <location>
        <begin position="332"/>
        <end position="351"/>
    </location>
</feature>
<feature type="transmembrane region" description="Helical" evidence="2">
    <location>
        <begin position="879"/>
        <end position="898"/>
    </location>
</feature>
<dbReference type="PIRSF" id="PIRSF035905">
    <property type="entry name" value="UCP035905_mp"/>
    <property type="match status" value="1"/>
</dbReference>
<comment type="caution">
    <text evidence="3">The sequence shown here is derived from an EMBL/GenBank/DDBJ whole genome shotgun (WGS) entry which is preliminary data.</text>
</comment>
<feature type="transmembrane region" description="Helical" evidence="2">
    <location>
        <begin position="169"/>
        <end position="188"/>
    </location>
</feature>
<feature type="transmembrane region" description="Helical" evidence="2">
    <location>
        <begin position="907"/>
        <end position="924"/>
    </location>
</feature>
<feature type="compositionally biased region" description="Low complexity" evidence="1">
    <location>
        <begin position="101"/>
        <end position="122"/>
    </location>
</feature>
<keyword evidence="2" id="KW-1133">Transmembrane helix</keyword>
<feature type="transmembrane region" description="Helical" evidence="2">
    <location>
        <begin position="395"/>
        <end position="414"/>
    </location>
</feature>
<keyword evidence="2" id="KW-0472">Membrane</keyword>
<feature type="transmembrane region" description="Helical" evidence="2">
    <location>
        <begin position="930"/>
        <end position="950"/>
    </location>
</feature>
<sequence length="961" mass="100058">MEFTLLIGFALVFLFVSFILPLILYGTTGGLQRQIDLQKREISALQQIVTGLQRRLELNEAAGRAASETDTRSAAPDEPEIAPQRPSEDDVPAETQEPETSSPAEGGASAEEPASGEPAQPARPAGPFDVAARTSSARRSAASRPADEQVAQDVRDAAAAREQQIGGKWTIWVGGIALAAGAVFLVRFAVENDLLGPLARILAGAALGLILLGLGEWTRRRPGTFSLPGFSTANIPAVLTAAGTLALFADVYAAYALYDLIGPAGAFVLLGAVSLLTMFASLLHGPALAALGLAGSYAVPVLVSSGSSQILPAVIYVLAVSAAAVAVGRIRLWLWLAGLAVAGLFGWALLFEMAADAGDRLLLDLYLAGGYAITAAGFVWRLHDFAPDRSEKPDWYATAALSVLALPFLGHVSLSESASLFVLETLLLAAVPLALAYGCSALRYAAVVPLLVQVISYASLDLPLRDLGTYPGAVGPFGPVVSPVPAETQAMLSRFGMLGLVTGAILLAAGIAGSLKSASRAVLASLAAAGSLALLAAAWWRVEGLAASPLFAVTGLALSAAFLLLGDRLALLFAVRGPKAGGEVADTHPGSAGAVAAWFTGTLCGLALSIAIVLEGGFLTTALGLLTPAFVFVYLRYPVLGLRVLAPVAILPYVCRLLWDPFIAGGQLSITPVFNQLLYGYGIPALGLVFAAWALTRTRDDLWARILQAMAIAGVSIALAMLALHAIDPTFTFYSDASRFKAAAMMLITGGSVSLGLTRILPGTDGARGNLVFSGGAMAISVLGIFAGGLVLLSENPLWTGAPVGYTPVLNWVTLGYGAPFLIYALLAYAARPVRPAGYVVLVGAFAGLLGFCFVNLTIRHAFSPLILTTEPVSELENYVYSIVWLVLGVAGVVMGLWRDSLRLRQVAGAIVALVVVKVFLFDMSSLQGVLRALSFLGLGAVLIAIGYLYQRMIARKPPSV</sequence>
<feature type="transmembrane region" description="Helical" evidence="2">
    <location>
        <begin position="812"/>
        <end position="831"/>
    </location>
</feature>
<feature type="transmembrane region" description="Helical" evidence="2">
    <location>
        <begin position="6"/>
        <end position="25"/>
    </location>
</feature>
<feature type="transmembrane region" description="Helical" evidence="2">
    <location>
        <begin position="618"/>
        <end position="635"/>
    </location>
</feature>
<reference evidence="3 4" key="1">
    <citation type="submission" date="2024-02" db="EMBL/GenBank/DDBJ databases">
        <title>A new putative Pannonibacter species isolated from two cases of bloodstream infections in paediatric patients.</title>
        <authorList>
            <person name="Castellana S."/>
            <person name="De Laurentiis V."/>
            <person name="Grassi M."/>
            <person name="De Leonardis F."/>
            <person name="Mosca A."/>
            <person name="De Carlo C."/>
            <person name="Sparapano E."/>
            <person name="Ronga L."/>
            <person name="Santacroce L."/>
            <person name="Chironna M."/>
            <person name="De Robertis A."/>
            <person name="Bianco A."/>
            <person name="Del Sambro L."/>
            <person name="Capozzi L."/>
            <person name="Parisi A."/>
        </authorList>
    </citation>
    <scope>NUCLEOTIDE SEQUENCE [LARGE SCALE GENOMIC DNA]</scope>
    <source>
        <strain evidence="3 4">Pt2</strain>
    </source>
</reference>
<feature type="transmembrane region" description="Helical" evidence="2">
    <location>
        <begin position="707"/>
        <end position="727"/>
    </location>
</feature>
<feature type="transmembrane region" description="Helical" evidence="2">
    <location>
        <begin position="287"/>
        <end position="303"/>
    </location>
</feature>
<feature type="transmembrane region" description="Helical" evidence="2">
    <location>
        <begin position="546"/>
        <end position="571"/>
    </location>
</feature>
<feature type="transmembrane region" description="Helical" evidence="2">
    <location>
        <begin position="679"/>
        <end position="695"/>
    </location>
</feature>
<accession>A0ABU7ZTG3</accession>
<dbReference type="PANTHER" id="PTHR38434:SF1">
    <property type="entry name" value="BLL2549 PROTEIN"/>
    <property type="match status" value="1"/>
</dbReference>
<feature type="transmembrane region" description="Helical" evidence="2">
    <location>
        <begin position="235"/>
        <end position="255"/>
    </location>
</feature>
<feature type="transmembrane region" description="Helical" evidence="2">
    <location>
        <begin position="838"/>
        <end position="859"/>
    </location>
</feature>
<evidence type="ECO:0000313" key="3">
    <source>
        <dbReference type="EMBL" id="MEH0098367.1"/>
    </source>
</evidence>
<dbReference type="Pfam" id="PF10101">
    <property type="entry name" value="DUF2339"/>
    <property type="match status" value="1"/>
</dbReference>
<feature type="transmembrane region" description="Helical" evidence="2">
    <location>
        <begin position="309"/>
        <end position="327"/>
    </location>
</feature>
<keyword evidence="2" id="KW-0812">Transmembrane</keyword>
<feature type="transmembrane region" description="Helical" evidence="2">
    <location>
        <begin position="194"/>
        <end position="214"/>
    </location>
</feature>
<feature type="transmembrane region" description="Helical" evidence="2">
    <location>
        <begin position="261"/>
        <end position="280"/>
    </location>
</feature>
<feature type="transmembrane region" description="Helical" evidence="2">
    <location>
        <begin position="642"/>
        <end position="659"/>
    </location>
</feature>
<keyword evidence="4" id="KW-1185">Reference proteome</keyword>
<dbReference type="InterPro" id="IPR019286">
    <property type="entry name" value="DUF2339_TM"/>
</dbReference>
<dbReference type="Proteomes" id="UP001380822">
    <property type="component" value="Unassembled WGS sequence"/>
</dbReference>
<dbReference type="RefSeq" id="WP_334252676.1">
    <property type="nucleotide sequence ID" value="NZ_JBAKBE010000013.1"/>
</dbReference>
<protein>
    <submittedName>
        <fullName evidence="3">DUF2339 domain-containing protein</fullName>
    </submittedName>
</protein>
<name>A0ABU7ZTG3_9HYPH</name>
<feature type="transmembrane region" description="Helical" evidence="2">
    <location>
        <begin position="495"/>
        <end position="515"/>
    </location>
</feature>
<feature type="transmembrane region" description="Helical" evidence="2">
    <location>
        <begin position="420"/>
        <end position="437"/>
    </location>
</feature>
<dbReference type="EMBL" id="JBAKBE010000013">
    <property type="protein sequence ID" value="MEH0098367.1"/>
    <property type="molecule type" value="Genomic_DNA"/>
</dbReference>
<feature type="transmembrane region" description="Helical" evidence="2">
    <location>
        <begin position="444"/>
        <end position="460"/>
    </location>
</feature>
<evidence type="ECO:0000256" key="1">
    <source>
        <dbReference type="SAM" id="MobiDB-lite"/>
    </source>
</evidence>
<feature type="region of interest" description="Disordered" evidence="1">
    <location>
        <begin position="61"/>
        <end position="155"/>
    </location>
</feature>
<dbReference type="PANTHER" id="PTHR38434">
    <property type="entry name" value="BLL2549 PROTEIN"/>
    <property type="match status" value="1"/>
</dbReference>
<feature type="transmembrane region" description="Helical" evidence="2">
    <location>
        <begin position="739"/>
        <end position="758"/>
    </location>
</feature>
<feature type="transmembrane region" description="Helical" evidence="2">
    <location>
        <begin position="522"/>
        <end position="540"/>
    </location>
</feature>